<dbReference type="Gene3D" id="1.10.1220.10">
    <property type="entry name" value="Met repressor-like"/>
    <property type="match status" value="1"/>
</dbReference>
<dbReference type="EMBL" id="WHJC01000042">
    <property type="protein sequence ID" value="MPQ43139.1"/>
    <property type="molecule type" value="Genomic_DNA"/>
</dbReference>
<organism evidence="1 2">
    <name type="scientific">Clostridium tarantellae</name>
    <dbReference type="NCBI Taxonomy" id="39493"/>
    <lineage>
        <taxon>Bacteria</taxon>
        <taxon>Bacillati</taxon>
        <taxon>Bacillota</taxon>
        <taxon>Clostridia</taxon>
        <taxon>Eubacteriales</taxon>
        <taxon>Clostridiaceae</taxon>
        <taxon>Clostridium</taxon>
    </lineage>
</organism>
<keyword evidence="2" id="KW-1185">Reference proteome</keyword>
<proteinExistence type="predicted"/>
<reference evidence="1 2" key="1">
    <citation type="submission" date="2019-10" db="EMBL/GenBank/DDBJ databases">
        <title>The Genome Sequence of Clostridium tarantellae Isolated from Fish Brain.</title>
        <authorList>
            <person name="Bano L."/>
            <person name="Kiel M."/>
            <person name="Sales G."/>
            <person name="Doxey A.C."/>
            <person name="Mansfield M.J."/>
            <person name="Schiavone M."/>
            <person name="Rossetto O."/>
            <person name="Pirazzini M."/>
            <person name="Dobrindt U."/>
            <person name="Montecucco C."/>
        </authorList>
    </citation>
    <scope>NUCLEOTIDE SEQUENCE [LARGE SCALE GENOMIC DNA]</scope>
    <source>
        <strain evidence="1 2">DSM 3997</strain>
    </source>
</reference>
<gene>
    <name evidence="1" type="ORF">GBZ86_05105</name>
</gene>
<dbReference type="RefSeq" id="WP_152888386.1">
    <property type="nucleotide sequence ID" value="NZ_WHJC01000042.1"/>
</dbReference>
<dbReference type="Proteomes" id="UP000430345">
    <property type="component" value="Unassembled WGS sequence"/>
</dbReference>
<accession>A0A6I1MS97</accession>
<dbReference type="InterPro" id="IPR013321">
    <property type="entry name" value="Arc_rbn_hlx_hlx"/>
</dbReference>
<evidence type="ECO:0000313" key="1">
    <source>
        <dbReference type="EMBL" id="MPQ43139.1"/>
    </source>
</evidence>
<evidence type="ECO:0000313" key="2">
    <source>
        <dbReference type="Proteomes" id="UP000430345"/>
    </source>
</evidence>
<dbReference type="GO" id="GO:0006355">
    <property type="term" value="P:regulation of DNA-templated transcription"/>
    <property type="evidence" value="ECO:0007669"/>
    <property type="project" value="InterPro"/>
</dbReference>
<dbReference type="OrthoDB" id="1634058at2"/>
<dbReference type="AlphaFoldDB" id="A0A6I1MS97"/>
<comment type="caution">
    <text evidence="1">The sequence shown here is derived from an EMBL/GenBank/DDBJ whole genome shotgun (WGS) entry which is preliminary data.</text>
</comment>
<protein>
    <submittedName>
        <fullName evidence="1">Uncharacterized protein</fullName>
    </submittedName>
</protein>
<name>A0A6I1MS97_9CLOT</name>
<sequence length="85" mass="10206">MSNSKVTKHFFKKEEKFKKNSQLNKDILISYKEKKNIMHDKTEDFYEVMKRGYEEMGEINLLYAEEAMDLALNDQLEYEMWLGGV</sequence>